<evidence type="ECO:0000256" key="5">
    <source>
        <dbReference type="ARBA" id="ARBA00022723"/>
    </source>
</evidence>
<keyword evidence="7" id="KW-0999">Mitochondrion inner membrane</keyword>
<dbReference type="GO" id="GO:1990246">
    <property type="term" value="C:uniplex complex"/>
    <property type="evidence" value="ECO:0007669"/>
    <property type="project" value="TreeGrafter"/>
</dbReference>
<feature type="domain" description="EF-hand" evidence="14">
    <location>
        <begin position="8"/>
        <end position="43"/>
    </location>
</feature>
<dbReference type="InterPro" id="IPR018247">
    <property type="entry name" value="EF_Hand_1_Ca_BS"/>
</dbReference>
<dbReference type="Proteomes" id="UP000095283">
    <property type="component" value="Unplaced"/>
</dbReference>
<dbReference type="InterPro" id="IPR039800">
    <property type="entry name" value="MICU1/2/3"/>
</dbReference>
<keyword evidence="8" id="KW-0106">Calcium</keyword>
<keyword evidence="4" id="KW-0109">Calcium transport</keyword>
<keyword evidence="6" id="KW-0677">Repeat</keyword>
<accession>A0A1I7WMH8</accession>
<evidence type="ECO:0000259" key="14">
    <source>
        <dbReference type="PROSITE" id="PS50222"/>
    </source>
</evidence>
<dbReference type="PANTHER" id="PTHR12294:SF1">
    <property type="entry name" value="CALCIUM UPTAKE PROTEIN 1, MITOCHONDRIAL"/>
    <property type="match status" value="1"/>
</dbReference>
<keyword evidence="10" id="KW-0406">Ion transport</keyword>
<dbReference type="SUPFAM" id="SSF47473">
    <property type="entry name" value="EF-hand"/>
    <property type="match status" value="1"/>
</dbReference>
<dbReference type="PANTHER" id="PTHR12294">
    <property type="entry name" value="EF HAND DOMAIN FAMILY A1,A2-RELATED"/>
    <property type="match status" value="1"/>
</dbReference>
<dbReference type="PROSITE" id="PS00018">
    <property type="entry name" value="EF_HAND_1"/>
    <property type="match status" value="1"/>
</dbReference>
<organism evidence="15 16">
    <name type="scientific">Heterorhabditis bacteriophora</name>
    <name type="common">Entomopathogenic nematode worm</name>
    <dbReference type="NCBI Taxonomy" id="37862"/>
    <lineage>
        <taxon>Eukaryota</taxon>
        <taxon>Metazoa</taxon>
        <taxon>Ecdysozoa</taxon>
        <taxon>Nematoda</taxon>
        <taxon>Chromadorea</taxon>
        <taxon>Rhabditida</taxon>
        <taxon>Rhabditina</taxon>
        <taxon>Rhabditomorpha</taxon>
        <taxon>Strongyloidea</taxon>
        <taxon>Heterorhabditidae</taxon>
        <taxon>Heterorhabditis</taxon>
    </lineage>
</organism>
<evidence type="ECO:0000256" key="13">
    <source>
        <dbReference type="ARBA" id="ARBA00038333"/>
    </source>
</evidence>
<evidence type="ECO:0000256" key="9">
    <source>
        <dbReference type="ARBA" id="ARBA00022946"/>
    </source>
</evidence>
<dbReference type="PROSITE" id="PS50222">
    <property type="entry name" value="EF_HAND_2"/>
    <property type="match status" value="1"/>
</dbReference>
<evidence type="ECO:0000256" key="7">
    <source>
        <dbReference type="ARBA" id="ARBA00022792"/>
    </source>
</evidence>
<dbReference type="GO" id="GO:0036444">
    <property type="term" value="P:calcium import into the mitochondrion"/>
    <property type="evidence" value="ECO:0007669"/>
    <property type="project" value="TreeGrafter"/>
</dbReference>
<evidence type="ECO:0000256" key="3">
    <source>
        <dbReference type="ARBA" id="ARBA00022448"/>
    </source>
</evidence>
<keyword evidence="11" id="KW-0496">Mitochondrion</keyword>
<evidence type="ECO:0000256" key="11">
    <source>
        <dbReference type="ARBA" id="ARBA00023128"/>
    </source>
</evidence>
<dbReference type="AlphaFoldDB" id="A0A1I7WMH8"/>
<dbReference type="GO" id="GO:0005758">
    <property type="term" value="C:mitochondrial intermembrane space"/>
    <property type="evidence" value="ECO:0007669"/>
    <property type="project" value="UniProtKB-SubCell"/>
</dbReference>
<dbReference type="Pfam" id="PF13202">
    <property type="entry name" value="EF-hand_5"/>
    <property type="match status" value="1"/>
</dbReference>
<keyword evidence="12" id="KW-0472">Membrane</keyword>
<dbReference type="GO" id="GO:0051560">
    <property type="term" value="P:mitochondrial calcium ion homeostasis"/>
    <property type="evidence" value="ECO:0007669"/>
    <property type="project" value="TreeGrafter"/>
</dbReference>
<evidence type="ECO:0000256" key="8">
    <source>
        <dbReference type="ARBA" id="ARBA00022837"/>
    </source>
</evidence>
<keyword evidence="15" id="KW-1185">Reference proteome</keyword>
<keyword evidence="3" id="KW-0813">Transport</keyword>
<dbReference type="CDD" id="cd15900">
    <property type="entry name" value="EFh_MICU"/>
    <property type="match status" value="1"/>
</dbReference>
<comment type="subcellular location">
    <subcellularLocation>
        <location evidence="1">Mitochondrion inner membrane</location>
    </subcellularLocation>
    <subcellularLocation>
        <location evidence="2">Mitochondrion intermembrane space</location>
    </subcellularLocation>
</comment>
<reference evidence="16" key="1">
    <citation type="submission" date="2016-11" db="UniProtKB">
        <authorList>
            <consortium name="WormBaseParasite"/>
        </authorList>
    </citation>
    <scope>IDENTIFICATION</scope>
</reference>
<evidence type="ECO:0000313" key="15">
    <source>
        <dbReference type="Proteomes" id="UP000095283"/>
    </source>
</evidence>
<dbReference type="Gene3D" id="1.10.238.10">
    <property type="entry name" value="EF-hand"/>
    <property type="match status" value="1"/>
</dbReference>
<protein>
    <submittedName>
        <fullName evidence="16">EF-hand domain-containing protein</fullName>
    </submittedName>
</protein>
<evidence type="ECO:0000256" key="4">
    <source>
        <dbReference type="ARBA" id="ARBA00022568"/>
    </source>
</evidence>
<keyword evidence="5" id="KW-0479">Metal-binding</keyword>
<comment type="similarity">
    <text evidence="13">Belongs to the MICU1 family. MICU1 subfamily.</text>
</comment>
<dbReference type="InterPro" id="IPR011992">
    <property type="entry name" value="EF-hand-dom_pair"/>
</dbReference>
<evidence type="ECO:0000256" key="1">
    <source>
        <dbReference type="ARBA" id="ARBA00004273"/>
    </source>
</evidence>
<evidence type="ECO:0000313" key="16">
    <source>
        <dbReference type="WBParaSite" id="Hba_06358"/>
    </source>
</evidence>
<evidence type="ECO:0000256" key="12">
    <source>
        <dbReference type="ARBA" id="ARBA00023136"/>
    </source>
</evidence>
<dbReference type="InterPro" id="IPR002048">
    <property type="entry name" value="EF_hand_dom"/>
</dbReference>
<evidence type="ECO:0000256" key="10">
    <source>
        <dbReference type="ARBA" id="ARBA00023065"/>
    </source>
</evidence>
<evidence type="ECO:0000256" key="6">
    <source>
        <dbReference type="ARBA" id="ARBA00022737"/>
    </source>
</evidence>
<name>A0A1I7WMH8_HETBA</name>
<evidence type="ECO:0000256" key="2">
    <source>
        <dbReference type="ARBA" id="ARBA00004569"/>
    </source>
</evidence>
<sequence>MSLIFNEASPNDFALAFKIFDVNGDGALDKEEFQKVQQLIMSQTTVGQRHRDHITPNSSFRVESNSSLEAYFFGKDGQKKLSARKFLEFQEKLHNDILYMEFNRRDESDGVDGIISEESFGQLLLMHAQINEKRQKHMLRRIRKEFKGGPGVTFEETHSFFEFLYHIEDVDMALYFHRMAGLSVDAQLLKRVAEKVIGIEISNHVIDIVITLFDENMVRLYVFFRQAVINLKLGTDEGSSCHRGFLTNAVVRLDGCIVAPACRWQWMMSNSLQWPSNRNSTSTYPLDEELAHLESAVNLIMKKNNDYNKV</sequence>
<keyword evidence="9" id="KW-0809">Transit peptide</keyword>
<dbReference type="WBParaSite" id="Hba_06358">
    <property type="protein sequence ID" value="Hba_06358"/>
    <property type="gene ID" value="Hba_06358"/>
</dbReference>
<dbReference type="GO" id="GO:0005509">
    <property type="term" value="F:calcium ion binding"/>
    <property type="evidence" value="ECO:0007669"/>
    <property type="project" value="InterPro"/>
</dbReference>
<proteinExistence type="inferred from homology"/>